<dbReference type="AlphaFoldDB" id="A0A1G9FIG6"/>
<name>A0A1G9FIG6_9MICO</name>
<dbReference type="InterPro" id="IPR043129">
    <property type="entry name" value="ATPase_NBD"/>
</dbReference>
<protein>
    <submittedName>
        <fullName evidence="2">Sugar kinase of the NBD/HSP70 family, may contain an N-terminal HTH domain</fullName>
    </submittedName>
</protein>
<dbReference type="Proteomes" id="UP000198701">
    <property type="component" value="Unassembled WGS sequence"/>
</dbReference>
<evidence type="ECO:0000313" key="3">
    <source>
        <dbReference type="Proteomes" id="UP000198701"/>
    </source>
</evidence>
<keyword evidence="2" id="KW-0808">Transferase</keyword>
<gene>
    <name evidence="2" type="ORF">SAMN05216282_11638</name>
</gene>
<dbReference type="Pfam" id="PF00480">
    <property type="entry name" value="ROK"/>
    <property type="match status" value="1"/>
</dbReference>
<dbReference type="Gene3D" id="1.10.10.10">
    <property type="entry name" value="Winged helix-like DNA-binding domain superfamily/Winged helix DNA-binding domain"/>
    <property type="match status" value="1"/>
</dbReference>
<dbReference type="SUPFAM" id="SSF46785">
    <property type="entry name" value="Winged helix' DNA-binding domain"/>
    <property type="match status" value="1"/>
</dbReference>
<evidence type="ECO:0000313" key="2">
    <source>
        <dbReference type="EMBL" id="SDK88132.1"/>
    </source>
</evidence>
<sequence>MQGSSHDDVRRRNLSVILRLVHRDGAASRSRLTRLTGLNRSTIAALVGELTDLGLVEEREPDATNRVGRPSPIVAVSGRVVALAVNPEIDAVTIGIVGLDGSVHRRIRYPTERSPSVTEAVNIAAAVIEGMRGELESAFRVVGIGVAVPGLVRAHDGLVRHAPHLGWVDAPLTEMLERATGYPVRAANDAGLGAMAERYFGAGRGMADVIYLNGGASGIGGGMIVGGNAVGGVAGYAGEFGHTRVSASDRTDSAGIAGTLEAEVTRRELLDALGLVSADADELEQALLASDSPAVRAEVDRQQGHLAVALAGAVNILNPQLVVLGGFLAALHAVDPERLLARVSSMALGASFGSVRISAAELGSNLLMIGAAELAFERLLDNPNGFPAPEREYREWVSP</sequence>
<keyword evidence="3" id="KW-1185">Reference proteome</keyword>
<dbReference type="GO" id="GO:0016301">
    <property type="term" value="F:kinase activity"/>
    <property type="evidence" value="ECO:0007669"/>
    <property type="project" value="UniProtKB-KW"/>
</dbReference>
<dbReference type="InterPro" id="IPR000600">
    <property type="entry name" value="ROK"/>
</dbReference>
<proteinExistence type="inferred from homology"/>
<keyword evidence="2" id="KW-0418">Kinase</keyword>
<dbReference type="STRING" id="386301.SAMN05216282_11638"/>
<dbReference type="Gene3D" id="3.30.420.40">
    <property type="match status" value="2"/>
</dbReference>
<dbReference type="PANTHER" id="PTHR18964:SF149">
    <property type="entry name" value="BIFUNCTIONAL UDP-N-ACETYLGLUCOSAMINE 2-EPIMERASE_N-ACETYLMANNOSAMINE KINASE"/>
    <property type="match status" value="1"/>
</dbReference>
<organism evidence="2 3">
    <name type="scientific">Cryobacterium psychrotolerans</name>
    <dbReference type="NCBI Taxonomy" id="386301"/>
    <lineage>
        <taxon>Bacteria</taxon>
        <taxon>Bacillati</taxon>
        <taxon>Actinomycetota</taxon>
        <taxon>Actinomycetes</taxon>
        <taxon>Micrococcales</taxon>
        <taxon>Microbacteriaceae</taxon>
        <taxon>Cryobacterium</taxon>
    </lineage>
</organism>
<accession>A0A1G9FIG6</accession>
<comment type="similarity">
    <text evidence="1">Belongs to the ROK (NagC/XylR) family.</text>
</comment>
<dbReference type="PANTHER" id="PTHR18964">
    <property type="entry name" value="ROK (REPRESSOR, ORF, KINASE) FAMILY"/>
    <property type="match status" value="1"/>
</dbReference>
<evidence type="ECO:0000256" key="1">
    <source>
        <dbReference type="ARBA" id="ARBA00006479"/>
    </source>
</evidence>
<dbReference type="InterPro" id="IPR036390">
    <property type="entry name" value="WH_DNA-bd_sf"/>
</dbReference>
<dbReference type="InterPro" id="IPR036388">
    <property type="entry name" value="WH-like_DNA-bd_sf"/>
</dbReference>
<reference evidence="2 3" key="1">
    <citation type="submission" date="2016-10" db="EMBL/GenBank/DDBJ databases">
        <authorList>
            <person name="de Groot N.N."/>
        </authorList>
    </citation>
    <scope>NUCLEOTIDE SEQUENCE [LARGE SCALE GENOMIC DNA]</scope>
    <source>
        <strain evidence="2 3">CGMCC 1.5382</strain>
    </source>
</reference>
<dbReference type="EMBL" id="FNFU01000016">
    <property type="protein sequence ID" value="SDK88132.1"/>
    <property type="molecule type" value="Genomic_DNA"/>
</dbReference>
<dbReference type="SUPFAM" id="SSF53067">
    <property type="entry name" value="Actin-like ATPase domain"/>
    <property type="match status" value="1"/>
</dbReference>